<proteinExistence type="predicted"/>
<dbReference type="Proteomes" id="UP000001075">
    <property type="component" value="Unassembled WGS sequence"/>
</dbReference>
<organism evidence="2 3">
    <name type="scientific">Cricetulus griseus</name>
    <name type="common">Chinese hamster</name>
    <name type="synonym">Cricetulus barabensis griseus</name>
    <dbReference type="NCBI Taxonomy" id="10029"/>
    <lineage>
        <taxon>Eukaryota</taxon>
        <taxon>Metazoa</taxon>
        <taxon>Chordata</taxon>
        <taxon>Craniata</taxon>
        <taxon>Vertebrata</taxon>
        <taxon>Euteleostomi</taxon>
        <taxon>Mammalia</taxon>
        <taxon>Eutheria</taxon>
        <taxon>Euarchontoglires</taxon>
        <taxon>Glires</taxon>
        <taxon>Rodentia</taxon>
        <taxon>Myomorpha</taxon>
        <taxon>Muroidea</taxon>
        <taxon>Cricetidae</taxon>
        <taxon>Cricetinae</taxon>
        <taxon>Cricetulus</taxon>
    </lineage>
</organism>
<sequence length="50" mass="5511">MPPEPLLKTFPASTPANKASWQAPAKSYTGQPRPCPFQDLNNTGYFPPYS</sequence>
<feature type="region of interest" description="Disordered" evidence="1">
    <location>
        <begin position="1"/>
        <end position="50"/>
    </location>
</feature>
<feature type="compositionally biased region" description="Polar residues" evidence="1">
    <location>
        <begin position="11"/>
        <end position="20"/>
    </location>
</feature>
<accession>G3HHP6</accession>
<dbReference type="AlphaFoldDB" id="G3HHP6"/>
<evidence type="ECO:0000313" key="3">
    <source>
        <dbReference type="Proteomes" id="UP000001075"/>
    </source>
</evidence>
<name>G3HHP6_CRIGR</name>
<evidence type="ECO:0000256" key="1">
    <source>
        <dbReference type="SAM" id="MobiDB-lite"/>
    </source>
</evidence>
<reference evidence="3" key="1">
    <citation type="journal article" date="2011" name="Nat. Biotechnol.">
        <title>The genomic sequence of the Chinese hamster ovary (CHO)-K1 cell line.</title>
        <authorList>
            <person name="Xu X."/>
            <person name="Nagarajan H."/>
            <person name="Lewis N.E."/>
            <person name="Pan S."/>
            <person name="Cai Z."/>
            <person name="Liu X."/>
            <person name="Chen W."/>
            <person name="Xie M."/>
            <person name="Wang W."/>
            <person name="Hammond S."/>
            <person name="Andersen M.R."/>
            <person name="Neff N."/>
            <person name="Passarelli B."/>
            <person name="Koh W."/>
            <person name="Fan H.C."/>
            <person name="Wang J."/>
            <person name="Gui Y."/>
            <person name="Lee K.H."/>
            <person name="Betenbaugh M.J."/>
            <person name="Quake S.R."/>
            <person name="Famili I."/>
            <person name="Palsson B.O."/>
            <person name="Wang J."/>
        </authorList>
    </citation>
    <scope>NUCLEOTIDE SEQUENCE [LARGE SCALE GENOMIC DNA]</scope>
    <source>
        <strain evidence="3">CHO K1 cell line</strain>
    </source>
</reference>
<dbReference type="EMBL" id="JH000381">
    <property type="protein sequence ID" value="EGV98952.1"/>
    <property type="molecule type" value="Genomic_DNA"/>
</dbReference>
<dbReference type="InParanoid" id="G3HHP6"/>
<protein>
    <submittedName>
        <fullName evidence="2">Uncharacterized protein</fullName>
    </submittedName>
</protein>
<gene>
    <name evidence="2" type="ORF">I79_010152</name>
</gene>
<evidence type="ECO:0000313" key="2">
    <source>
        <dbReference type="EMBL" id="EGV98952.1"/>
    </source>
</evidence>